<sequence length="840" mass="89127">MATSRPQSLADPFSTAPNTPMTETGLLPPPQHPPSADRPASSYTTAETARSSFANDDNVAPGNDADKSVSLRGASIGQVQSPPPPESPDPTTASLPGSNEVLEPRAAPFLKQVQVPEMMDTPRESVVHTQSTEGSNAMPLIPKDGAPSTTFPEAETKLEMGATSADGAPALAPSSGSYIGPEKQKPFFRRRFVWISLLLLAVVVVALAVVLPVYFVVIKPHNSSTDTTGGSGTIPTTGSPSGATSGGNGSTVVTSDGSTFTYINPFGGYCVSDPNNPFSNDARPNSWTPPLNTSWTWGQDKVYGVNLGGLFVLEPFISPSLFQQYPGSVDEWTLSTLMAADTANGGLNQLEDHYNTFITEHDIAEIAGAGLNWIRLPIPFWAIEKWDFEPFLEKVCWPYILRVLQWARKYGLRVNLDLHTIPGSQNGYNHSGKLGSVNFLNGVMGVANAERALSYIRIITEFISQPEWQPVVPVFGIVNEALDSTIGMDQITTFYLRAHDMIRNITGYGEGNGPYISIHDGFEGLSTWTGFLQGSDRIMIDTHPYFAFDGEPNDAPIATGTGLQAGGTWPQTACNSWGPSINQSQVGFGVTIAGEFSVGYNDCGLYLTGVGGTDSYGPSCALFMDASQWNDTMKAGLQEFAMASMDALQNWFFWTWKIGNSSTTNTVESPLWSYKLGLERGWIPKDPRTAVGTCAALGVSGPIFDGTFQSWQTGGAGAGTIAPSSVSSYGQYPPTSINGLTAGAIQSYLPTYTPTGSPIPTLPPPTFSPKPPSSVSIGNGWYDEDDQALSPTEVAGCSYPSAWDAVSSPMPTAFCPPTATSSGGGAGIVVTPAPSAGARL</sequence>
<keyword evidence="9" id="KW-0472">Membrane</keyword>
<comment type="similarity">
    <text evidence="1">Belongs to the glycosyl hydrolase 5 (cellulase A) family.</text>
</comment>
<dbReference type="STRING" id="765257.A0A0C9Z990"/>
<organism evidence="10 11">
    <name type="scientific">Pisolithus microcarpus 441</name>
    <dbReference type="NCBI Taxonomy" id="765257"/>
    <lineage>
        <taxon>Eukaryota</taxon>
        <taxon>Fungi</taxon>
        <taxon>Dikarya</taxon>
        <taxon>Basidiomycota</taxon>
        <taxon>Agaricomycotina</taxon>
        <taxon>Agaricomycetes</taxon>
        <taxon>Agaricomycetidae</taxon>
        <taxon>Boletales</taxon>
        <taxon>Sclerodermatineae</taxon>
        <taxon>Pisolithaceae</taxon>
        <taxon>Pisolithus</taxon>
    </lineage>
</organism>
<dbReference type="OrthoDB" id="62120at2759"/>
<dbReference type="EC" id="3.2.1.58" evidence="7"/>
<evidence type="ECO:0000313" key="10">
    <source>
        <dbReference type="EMBL" id="KIK25876.1"/>
    </source>
</evidence>
<dbReference type="GO" id="GO:0071555">
    <property type="term" value="P:cell wall organization"/>
    <property type="evidence" value="ECO:0007669"/>
    <property type="project" value="UniProtKB-KW"/>
</dbReference>
<feature type="compositionally biased region" description="Low complexity" evidence="8">
    <location>
        <begin position="223"/>
        <end position="243"/>
    </location>
</feature>
<evidence type="ECO:0000256" key="8">
    <source>
        <dbReference type="SAM" id="MobiDB-lite"/>
    </source>
</evidence>
<proteinExistence type="inferred from homology"/>
<protein>
    <recommendedName>
        <fullName evidence="7">glucan 1,3-beta-glucosidase</fullName>
        <ecNumber evidence="7">3.2.1.58</ecNumber>
    </recommendedName>
</protein>
<evidence type="ECO:0000256" key="4">
    <source>
        <dbReference type="ARBA" id="ARBA00023295"/>
    </source>
</evidence>
<dbReference type="InterPro" id="IPR017853">
    <property type="entry name" value="GH"/>
</dbReference>
<dbReference type="GO" id="GO:0005576">
    <property type="term" value="C:extracellular region"/>
    <property type="evidence" value="ECO:0007669"/>
    <property type="project" value="TreeGrafter"/>
</dbReference>
<dbReference type="AlphaFoldDB" id="A0A0C9Z990"/>
<dbReference type="SUPFAM" id="SSF51445">
    <property type="entry name" value="(Trans)glycosidases"/>
    <property type="match status" value="1"/>
</dbReference>
<gene>
    <name evidence="10" type="ORF">PISMIDRAFT_676827</name>
</gene>
<dbReference type="GO" id="GO:0004338">
    <property type="term" value="F:glucan exo-1,3-beta-glucosidase activity"/>
    <property type="evidence" value="ECO:0007669"/>
    <property type="project" value="UniProtKB-EC"/>
</dbReference>
<feature type="compositionally biased region" description="Polar residues" evidence="8">
    <location>
        <begin position="41"/>
        <end position="55"/>
    </location>
</feature>
<comment type="catalytic activity">
    <reaction evidence="6">
        <text>Successive hydrolysis of beta-D-glucose units from the non-reducing ends of (1-&gt;3)-beta-D-glucans, releasing alpha-glucose.</text>
        <dbReference type="EC" id="3.2.1.58"/>
    </reaction>
</comment>
<feature type="region of interest" description="Disordered" evidence="8">
    <location>
        <begin position="1"/>
        <end position="99"/>
    </location>
</feature>
<dbReference type="HOGENOM" id="CLU_004624_6_1_1"/>
<keyword evidence="4" id="KW-0326">Glycosidase</keyword>
<dbReference type="EMBL" id="KN833705">
    <property type="protein sequence ID" value="KIK25876.1"/>
    <property type="molecule type" value="Genomic_DNA"/>
</dbReference>
<dbReference type="GO" id="GO:0009986">
    <property type="term" value="C:cell surface"/>
    <property type="evidence" value="ECO:0007669"/>
    <property type="project" value="TreeGrafter"/>
</dbReference>
<evidence type="ECO:0000313" key="11">
    <source>
        <dbReference type="Proteomes" id="UP000054018"/>
    </source>
</evidence>
<reference evidence="10 11" key="1">
    <citation type="submission" date="2014-04" db="EMBL/GenBank/DDBJ databases">
        <authorList>
            <consortium name="DOE Joint Genome Institute"/>
            <person name="Kuo A."/>
            <person name="Kohler A."/>
            <person name="Costa M.D."/>
            <person name="Nagy L.G."/>
            <person name="Floudas D."/>
            <person name="Copeland A."/>
            <person name="Barry K.W."/>
            <person name="Cichocki N."/>
            <person name="Veneault-Fourrey C."/>
            <person name="LaButti K."/>
            <person name="Lindquist E.A."/>
            <person name="Lipzen A."/>
            <person name="Lundell T."/>
            <person name="Morin E."/>
            <person name="Murat C."/>
            <person name="Sun H."/>
            <person name="Tunlid A."/>
            <person name="Henrissat B."/>
            <person name="Grigoriev I.V."/>
            <person name="Hibbett D.S."/>
            <person name="Martin F."/>
            <person name="Nordberg H.P."/>
            <person name="Cantor M.N."/>
            <person name="Hua S.X."/>
        </authorList>
    </citation>
    <scope>NUCLEOTIDE SEQUENCE [LARGE SCALE GENOMIC DNA]</scope>
    <source>
        <strain evidence="10 11">441</strain>
    </source>
</reference>
<keyword evidence="9" id="KW-1133">Transmembrane helix</keyword>
<keyword evidence="3" id="KW-0325">Glycoprotein</keyword>
<dbReference type="InterPro" id="IPR050386">
    <property type="entry name" value="Glycosyl_hydrolase_5"/>
</dbReference>
<dbReference type="GO" id="GO:0009251">
    <property type="term" value="P:glucan catabolic process"/>
    <property type="evidence" value="ECO:0007669"/>
    <property type="project" value="TreeGrafter"/>
</dbReference>
<evidence type="ECO:0000256" key="7">
    <source>
        <dbReference type="ARBA" id="ARBA00038929"/>
    </source>
</evidence>
<dbReference type="Gene3D" id="3.20.20.80">
    <property type="entry name" value="Glycosidases"/>
    <property type="match status" value="1"/>
</dbReference>
<evidence type="ECO:0000256" key="1">
    <source>
        <dbReference type="ARBA" id="ARBA00005641"/>
    </source>
</evidence>
<name>A0A0C9Z990_9AGAM</name>
<dbReference type="PANTHER" id="PTHR31297:SF34">
    <property type="entry name" value="GLUCAN 1,3-BETA-GLUCOSIDASE 2"/>
    <property type="match status" value="1"/>
</dbReference>
<evidence type="ECO:0000256" key="6">
    <source>
        <dbReference type="ARBA" id="ARBA00036824"/>
    </source>
</evidence>
<dbReference type="PANTHER" id="PTHR31297">
    <property type="entry name" value="GLUCAN ENDO-1,6-BETA-GLUCOSIDASE B"/>
    <property type="match status" value="1"/>
</dbReference>
<reference evidence="11" key="2">
    <citation type="submission" date="2015-01" db="EMBL/GenBank/DDBJ databases">
        <title>Evolutionary Origins and Diversification of the Mycorrhizal Mutualists.</title>
        <authorList>
            <consortium name="DOE Joint Genome Institute"/>
            <consortium name="Mycorrhizal Genomics Consortium"/>
            <person name="Kohler A."/>
            <person name="Kuo A."/>
            <person name="Nagy L.G."/>
            <person name="Floudas D."/>
            <person name="Copeland A."/>
            <person name="Barry K.W."/>
            <person name="Cichocki N."/>
            <person name="Veneault-Fourrey C."/>
            <person name="LaButti K."/>
            <person name="Lindquist E.A."/>
            <person name="Lipzen A."/>
            <person name="Lundell T."/>
            <person name="Morin E."/>
            <person name="Murat C."/>
            <person name="Riley R."/>
            <person name="Ohm R."/>
            <person name="Sun H."/>
            <person name="Tunlid A."/>
            <person name="Henrissat B."/>
            <person name="Grigoriev I.V."/>
            <person name="Hibbett D.S."/>
            <person name="Martin F."/>
        </authorList>
    </citation>
    <scope>NUCLEOTIDE SEQUENCE [LARGE SCALE GENOMIC DNA]</scope>
    <source>
        <strain evidence="11">441</strain>
    </source>
</reference>
<accession>A0A0C9Z990</accession>
<evidence type="ECO:0000256" key="5">
    <source>
        <dbReference type="ARBA" id="ARBA00023316"/>
    </source>
</evidence>
<evidence type="ECO:0000256" key="2">
    <source>
        <dbReference type="ARBA" id="ARBA00022801"/>
    </source>
</evidence>
<feature type="region of interest" description="Disordered" evidence="8">
    <location>
        <begin position="223"/>
        <end position="250"/>
    </location>
</feature>
<dbReference type="Proteomes" id="UP000054018">
    <property type="component" value="Unassembled WGS sequence"/>
</dbReference>
<feature type="region of interest" description="Disordered" evidence="8">
    <location>
        <begin position="131"/>
        <end position="151"/>
    </location>
</feature>
<keyword evidence="11" id="KW-1185">Reference proteome</keyword>
<keyword evidence="2 10" id="KW-0378">Hydrolase</keyword>
<keyword evidence="5" id="KW-0961">Cell wall biogenesis/degradation</keyword>
<evidence type="ECO:0000256" key="9">
    <source>
        <dbReference type="SAM" id="Phobius"/>
    </source>
</evidence>
<keyword evidence="9" id="KW-0812">Transmembrane</keyword>
<feature type="transmembrane region" description="Helical" evidence="9">
    <location>
        <begin position="192"/>
        <end position="217"/>
    </location>
</feature>
<evidence type="ECO:0000256" key="3">
    <source>
        <dbReference type="ARBA" id="ARBA00023180"/>
    </source>
</evidence>